<reference evidence="2" key="1">
    <citation type="journal article" date="2021" name="Nat. Commun.">
        <title>Genetic determinants of endophytism in the Arabidopsis root mycobiome.</title>
        <authorList>
            <person name="Mesny F."/>
            <person name="Miyauchi S."/>
            <person name="Thiergart T."/>
            <person name="Pickel B."/>
            <person name="Atanasova L."/>
            <person name="Karlsson M."/>
            <person name="Huettel B."/>
            <person name="Barry K.W."/>
            <person name="Haridas S."/>
            <person name="Chen C."/>
            <person name="Bauer D."/>
            <person name="Andreopoulos W."/>
            <person name="Pangilinan J."/>
            <person name="LaButti K."/>
            <person name="Riley R."/>
            <person name="Lipzen A."/>
            <person name="Clum A."/>
            <person name="Drula E."/>
            <person name="Henrissat B."/>
            <person name="Kohler A."/>
            <person name="Grigoriev I.V."/>
            <person name="Martin F.M."/>
            <person name="Hacquard S."/>
        </authorList>
    </citation>
    <scope>NUCLEOTIDE SEQUENCE</scope>
    <source>
        <strain evidence="2">MPI-CAGE-CH-0235</strain>
    </source>
</reference>
<protein>
    <submittedName>
        <fullName evidence="2">Uncharacterized protein</fullName>
    </submittedName>
</protein>
<keyword evidence="1" id="KW-1133">Transmembrane helix</keyword>
<name>A0A8K0SVW3_9HYPO</name>
<organism evidence="2 3">
    <name type="scientific">Stachybotrys elegans</name>
    <dbReference type="NCBI Taxonomy" id="80388"/>
    <lineage>
        <taxon>Eukaryota</taxon>
        <taxon>Fungi</taxon>
        <taxon>Dikarya</taxon>
        <taxon>Ascomycota</taxon>
        <taxon>Pezizomycotina</taxon>
        <taxon>Sordariomycetes</taxon>
        <taxon>Hypocreomycetidae</taxon>
        <taxon>Hypocreales</taxon>
        <taxon>Stachybotryaceae</taxon>
        <taxon>Stachybotrys</taxon>
    </lineage>
</organism>
<dbReference type="AlphaFoldDB" id="A0A8K0SVW3"/>
<comment type="caution">
    <text evidence="2">The sequence shown here is derived from an EMBL/GenBank/DDBJ whole genome shotgun (WGS) entry which is preliminary data.</text>
</comment>
<sequence>MLHIRPPGLFFLWVPPRTGSATGHLLAALLWATRLGMPDGLGLPLLAQSHLASSETCCFARGLRSDTANVKTNRHLVIWSVWRTHSTASFFSPDSENFEPAGGPVRHREGEMRPRCIRDHSVVPFLLLLLFVLIYIFDVKRNDSPHTDDRDIIMDTSES</sequence>
<keyword evidence="1" id="KW-0812">Transmembrane</keyword>
<dbReference type="Proteomes" id="UP000813444">
    <property type="component" value="Unassembled WGS sequence"/>
</dbReference>
<evidence type="ECO:0000256" key="1">
    <source>
        <dbReference type="SAM" id="Phobius"/>
    </source>
</evidence>
<proteinExistence type="predicted"/>
<keyword evidence="3" id="KW-1185">Reference proteome</keyword>
<evidence type="ECO:0000313" key="2">
    <source>
        <dbReference type="EMBL" id="KAH7322960.1"/>
    </source>
</evidence>
<feature type="transmembrane region" description="Helical" evidence="1">
    <location>
        <begin position="116"/>
        <end position="137"/>
    </location>
</feature>
<evidence type="ECO:0000313" key="3">
    <source>
        <dbReference type="Proteomes" id="UP000813444"/>
    </source>
</evidence>
<gene>
    <name evidence="2" type="ORF">B0I35DRAFT_190888</name>
</gene>
<dbReference type="EMBL" id="JAGPNK010000004">
    <property type="protein sequence ID" value="KAH7322960.1"/>
    <property type="molecule type" value="Genomic_DNA"/>
</dbReference>
<keyword evidence="1" id="KW-0472">Membrane</keyword>
<accession>A0A8K0SVW3</accession>